<proteinExistence type="inferred from homology"/>
<dbReference type="AlphaFoldDB" id="A0A3S9SVW0"/>
<evidence type="ECO:0000256" key="17">
    <source>
        <dbReference type="HAMAP-Rule" id="MF_01006"/>
    </source>
</evidence>
<evidence type="ECO:0000313" key="19">
    <source>
        <dbReference type="Proteomes" id="UP000267250"/>
    </source>
</evidence>
<dbReference type="GO" id="GO:0050380">
    <property type="term" value="F:undecaprenyl-diphosphatase activity"/>
    <property type="evidence" value="ECO:0007669"/>
    <property type="project" value="UniProtKB-UniRule"/>
</dbReference>
<dbReference type="EMBL" id="CP016379">
    <property type="protein sequence ID" value="AZR72431.1"/>
    <property type="molecule type" value="Genomic_DNA"/>
</dbReference>
<evidence type="ECO:0000256" key="10">
    <source>
        <dbReference type="ARBA" id="ARBA00022989"/>
    </source>
</evidence>
<dbReference type="Proteomes" id="UP000267250">
    <property type="component" value="Chromosome"/>
</dbReference>
<feature type="transmembrane region" description="Helical" evidence="17">
    <location>
        <begin position="47"/>
        <end position="65"/>
    </location>
</feature>
<dbReference type="PANTHER" id="PTHR30622:SF2">
    <property type="entry name" value="UNDECAPRENYL-DIPHOSPHATASE"/>
    <property type="match status" value="1"/>
</dbReference>
<keyword evidence="5 17" id="KW-1003">Cell membrane</keyword>
<evidence type="ECO:0000256" key="13">
    <source>
        <dbReference type="ARBA" id="ARBA00023316"/>
    </source>
</evidence>
<evidence type="ECO:0000256" key="11">
    <source>
        <dbReference type="ARBA" id="ARBA00023136"/>
    </source>
</evidence>
<keyword evidence="19" id="KW-1185">Reference proteome</keyword>
<name>A0A3S9SVW0_9FIRM</name>
<evidence type="ECO:0000256" key="1">
    <source>
        <dbReference type="ARBA" id="ARBA00004651"/>
    </source>
</evidence>
<feature type="transmembrane region" description="Helical" evidence="17">
    <location>
        <begin position="77"/>
        <end position="96"/>
    </location>
</feature>
<feature type="transmembrane region" description="Helical" evidence="17">
    <location>
        <begin position="180"/>
        <end position="197"/>
    </location>
</feature>
<feature type="transmembrane region" description="Helical" evidence="17">
    <location>
        <begin position="102"/>
        <end position="122"/>
    </location>
</feature>
<evidence type="ECO:0000256" key="6">
    <source>
        <dbReference type="ARBA" id="ARBA00022692"/>
    </source>
</evidence>
<dbReference type="KEGG" id="aft:BBF96_02885"/>
<keyword evidence="11 17" id="KW-0472">Membrane</keyword>
<accession>A0A3S9SVW0</accession>
<keyword evidence="8 17" id="KW-0133">Cell shape</keyword>
<keyword evidence="10 17" id="KW-1133">Transmembrane helix</keyword>
<gene>
    <name evidence="17" type="primary">uppP</name>
    <name evidence="18" type="ORF">BBF96_02885</name>
</gene>
<dbReference type="EC" id="3.6.1.27" evidence="3 17"/>
<comment type="function">
    <text evidence="17">Catalyzes the dephosphorylation of undecaprenyl diphosphate (UPP). Confers resistance to bacitracin.</text>
</comment>
<comment type="catalytic activity">
    <reaction evidence="16 17">
        <text>di-trans,octa-cis-undecaprenyl diphosphate + H2O = di-trans,octa-cis-undecaprenyl phosphate + phosphate + H(+)</text>
        <dbReference type="Rhea" id="RHEA:28094"/>
        <dbReference type="ChEBI" id="CHEBI:15377"/>
        <dbReference type="ChEBI" id="CHEBI:15378"/>
        <dbReference type="ChEBI" id="CHEBI:43474"/>
        <dbReference type="ChEBI" id="CHEBI:58405"/>
        <dbReference type="ChEBI" id="CHEBI:60392"/>
        <dbReference type="EC" id="3.6.1.27"/>
    </reaction>
</comment>
<feature type="transmembrane region" description="Helical" evidence="17">
    <location>
        <begin position="243"/>
        <end position="259"/>
    </location>
</feature>
<dbReference type="NCBIfam" id="TIGR00753">
    <property type="entry name" value="undec_PP_bacA"/>
    <property type="match status" value="1"/>
</dbReference>
<keyword evidence="12 17" id="KW-0046">Antibiotic resistance</keyword>
<sequence length="260" mass="28648">MDFTIWKAIILGIVQGATEFLPVSSSGHLVLFQSLFGLKEGALTFDVFLHFGTLIAIIIAFWTDIKKMLLFKKSHRHLIYMILIGIIPTGIIGISFKDLFEQFFQSVFIVGYMLLLTGVLLWTSESFAKGDRTLKEMNTIDALIIGFAQGLAIIPGISRSGSTIVAGYFRGLNRDLAARYSFLVALPVIFGATLLEVKDILEGGGGDVSLINIIAGTLAAVISGYVAIRFLLKIIREKSLKPFAYYCWFIGIIIIISQII</sequence>
<dbReference type="GO" id="GO:0005886">
    <property type="term" value="C:plasma membrane"/>
    <property type="evidence" value="ECO:0007669"/>
    <property type="project" value="UniProtKB-SubCell"/>
</dbReference>
<dbReference type="GO" id="GO:0009252">
    <property type="term" value="P:peptidoglycan biosynthetic process"/>
    <property type="evidence" value="ECO:0007669"/>
    <property type="project" value="UniProtKB-KW"/>
</dbReference>
<protein>
    <recommendedName>
        <fullName evidence="4 17">Undecaprenyl-diphosphatase</fullName>
        <ecNumber evidence="3 17">3.6.1.27</ecNumber>
    </recommendedName>
    <alternativeName>
        <fullName evidence="15 17">Bacitracin resistance protein</fullName>
    </alternativeName>
    <alternativeName>
        <fullName evidence="14 17">Undecaprenyl pyrophosphate phosphatase</fullName>
    </alternativeName>
</protein>
<evidence type="ECO:0000256" key="14">
    <source>
        <dbReference type="ARBA" id="ARBA00032707"/>
    </source>
</evidence>
<comment type="subcellular location">
    <subcellularLocation>
        <location evidence="1 17">Cell membrane</location>
        <topology evidence="1 17">Multi-pass membrane protein</topology>
    </subcellularLocation>
</comment>
<feature type="transmembrane region" description="Helical" evidence="17">
    <location>
        <begin position="209"/>
        <end position="231"/>
    </location>
</feature>
<evidence type="ECO:0000256" key="4">
    <source>
        <dbReference type="ARBA" id="ARBA00021581"/>
    </source>
</evidence>
<keyword evidence="9 17" id="KW-0573">Peptidoglycan synthesis</keyword>
<keyword evidence="7 17" id="KW-0378">Hydrolase</keyword>
<evidence type="ECO:0000256" key="15">
    <source>
        <dbReference type="ARBA" id="ARBA00032932"/>
    </source>
</evidence>
<evidence type="ECO:0000256" key="12">
    <source>
        <dbReference type="ARBA" id="ARBA00023251"/>
    </source>
</evidence>
<evidence type="ECO:0000256" key="16">
    <source>
        <dbReference type="ARBA" id="ARBA00047594"/>
    </source>
</evidence>
<evidence type="ECO:0000256" key="9">
    <source>
        <dbReference type="ARBA" id="ARBA00022984"/>
    </source>
</evidence>
<evidence type="ECO:0000256" key="2">
    <source>
        <dbReference type="ARBA" id="ARBA00010621"/>
    </source>
</evidence>
<dbReference type="PANTHER" id="PTHR30622">
    <property type="entry name" value="UNDECAPRENYL-DIPHOSPHATASE"/>
    <property type="match status" value="1"/>
</dbReference>
<evidence type="ECO:0000256" key="5">
    <source>
        <dbReference type="ARBA" id="ARBA00022475"/>
    </source>
</evidence>
<evidence type="ECO:0000256" key="8">
    <source>
        <dbReference type="ARBA" id="ARBA00022960"/>
    </source>
</evidence>
<dbReference type="GO" id="GO:0008360">
    <property type="term" value="P:regulation of cell shape"/>
    <property type="evidence" value="ECO:0007669"/>
    <property type="project" value="UniProtKB-KW"/>
</dbReference>
<reference evidence="18 19" key="1">
    <citation type="submission" date="2016-07" db="EMBL/GenBank/DDBJ databases">
        <title>Genome and transcriptome analysis of iron-reducing fermentative bacteria Anoxybacter fermentans.</title>
        <authorList>
            <person name="Zeng X."/>
            <person name="Shao Z."/>
        </authorList>
    </citation>
    <scope>NUCLEOTIDE SEQUENCE [LARGE SCALE GENOMIC DNA]</scope>
    <source>
        <strain evidence="18 19">DY22613</strain>
    </source>
</reference>
<keyword evidence="6 17" id="KW-0812">Transmembrane</keyword>
<dbReference type="OrthoDB" id="9808289at2"/>
<evidence type="ECO:0000256" key="7">
    <source>
        <dbReference type="ARBA" id="ARBA00022801"/>
    </source>
</evidence>
<comment type="similarity">
    <text evidence="2 17">Belongs to the UppP family.</text>
</comment>
<organism evidence="18 19">
    <name type="scientific">Anoxybacter fermentans</name>
    <dbReference type="NCBI Taxonomy" id="1323375"/>
    <lineage>
        <taxon>Bacteria</taxon>
        <taxon>Bacillati</taxon>
        <taxon>Bacillota</taxon>
        <taxon>Clostridia</taxon>
        <taxon>Halanaerobiales</taxon>
        <taxon>Anoxybacter</taxon>
    </lineage>
</organism>
<evidence type="ECO:0000313" key="18">
    <source>
        <dbReference type="EMBL" id="AZR72431.1"/>
    </source>
</evidence>
<dbReference type="HAMAP" id="MF_01006">
    <property type="entry name" value="Undec_diphosphatase"/>
    <property type="match status" value="1"/>
</dbReference>
<comment type="miscellaneous">
    <text evidence="17">Bacitracin is thought to be involved in the inhibition of peptidoglycan synthesis by sequestering undecaprenyl diphosphate, thereby reducing the pool of lipid carrier available.</text>
</comment>
<keyword evidence="13 17" id="KW-0961">Cell wall biogenesis/degradation</keyword>
<dbReference type="InterPro" id="IPR003824">
    <property type="entry name" value="UppP"/>
</dbReference>
<evidence type="ECO:0000256" key="3">
    <source>
        <dbReference type="ARBA" id="ARBA00012374"/>
    </source>
</evidence>
<dbReference type="GO" id="GO:0046677">
    <property type="term" value="P:response to antibiotic"/>
    <property type="evidence" value="ECO:0007669"/>
    <property type="project" value="UniProtKB-UniRule"/>
</dbReference>
<dbReference type="RefSeq" id="WP_127015764.1">
    <property type="nucleotide sequence ID" value="NZ_CP016379.1"/>
</dbReference>
<dbReference type="Pfam" id="PF02673">
    <property type="entry name" value="BacA"/>
    <property type="match status" value="1"/>
</dbReference>
<dbReference type="GO" id="GO:0071555">
    <property type="term" value="P:cell wall organization"/>
    <property type="evidence" value="ECO:0007669"/>
    <property type="project" value="UniProtKB-KW"/>
</dbReference>